<feature type="transmembrane region" description="Helical" evidence="1">
    <location>
        <begin position="73"/>
        <end position="92"/>
    </location>
</feature>
<keyword evidence="1" id="KW-1133">Transmembrane helix</keyword>
<dbReference type="GO" id="GO:0005886">
    <property type="term" value="C:plasma membrane"/>
    <property type="evidence" value="ECO:0007669"/>
    <property type="project" value="TreeGrafter"/>
</dbReference>
<evidence type="ECO:0000256" key="1">
    <source>
        <dbReference type="SAM" id="Phobius"/>
    </source>
</evidence>
<reference evidence="2" key="1">
    <citation type="submission" date="2023-06" db="EMBL/GenBank/DDBJ databases">
        <title>Genome sequence of Methancorpusculaceae sp. Ag1.</title>
        <authorList>
            <person name="Protasov E."/>
            <person name="Platt K."/>
            <person name="Poehlein A."/>
            <person name="Daniel R."/>
            <person name="Brune A."/>
        </authorList>
    </citation>
    <scope>NUCLEOTIDE SEQUENCE</scope>
    <source>
        <strain evidence="2">Ag1</strain>
    </source>
</reference>
<keyword evidence="1" id="KW-0472">Membrane</keyword>
<comment type="caution">
    <text evidence="2">The sequence shown here is derived from an EMBL/GenBank/DDBJ whole genome shotgun (WGS) entry which is preliminary data.</text>
</comment>
<evidence type="ECO:0000313" key="2">
    <source>
        <dbReference type="EMBL" id="MDV0442380.1"/>
    </source>
</evidence>
<dbReference type="PANTHER" id="PTHR34989">
    <property type="entry name" value="PROTEIN HDED"/>
    <property type="match status" value="1"/>
</dbReference>
<dbReference type="AlphaFoldDB" id="A0AAE4ME44"/>
<dbReference type="InterPro" id="IPR052712">
    <property type="entry name" value="Acid_resist_chaperone_HdeD"/>
</dbReference>
<organism evidence="2 3">
    <name type="scientific">Methanorbis furvi</name>
    <dbReference type="NCBI Taxonomy" id="3028299"/>
    <lineage>
        <taxon>Archaea</taxon>
        <taxon>Methanobacteriati</taxon>
        <taxon>Methanobacteriota</taxon>
        <taxon>Stenosarchaea group</taxon>
        <taxon>Methanomicrobia</taxon>
        <taxon>Methanomicrobiales</taxon>
        <taxon>Methanocorpusculaceae</taxon>
        <taxon>Methanorbis</taxon>
    </lineage>
</organism>
<dbReference type="Proteomes" id="UP001273136">
    <property type="component" value="Unassembled WGS sequence"/>
</dbReference>
<feature type="transmembrane region" description="Helical" evidence="1">
    <location>
        <begin position="18"/>
        <end position="40"/>
    </location>
</feature>
<feature type="transmembrane region" description="Helical" evidence="1">
    <location>
        <begin position="130"/>
        <end position="148"/>
    </location>
</feature>
<dbReference type="PANTHER" id="PTHR34989:SF1">
    <property type="entry name" value="PROTEIN HDED"/>
    <property type="match status" value="1"/>
</dbReference>
<evidence type="ECO:0008006" key="4">
    <source>
        <dbReference type="Google" id="ProtNLM"/>
    </source>
</evidence>
<keyword evidence="1" id="KW-0812">Transmembrane</keyword>
<gene>
    <name evidence="2" type="ORF">McpAg1_16190</name>
</gene>
<accession>A0AAE4ME44</accession>
<feature type="transmembrane region" description="Helical" evidence="1">
    <location>
        <begin position="98"/>
        <end position="118"/>
    </location>
</feature>
<dbReference type="InterPro" id="IPR005325">
    <property type="entry name" value="DUF308_memb"/>
</dbReference>
<protein>
    <recommendedName>
        <fullName evidence="4">Acid-resistance membrane protein</fullName>
    </recommendedName>
</protein>
<name>A0AAE4ME44_9EURY</name>
<dbReference type="EMBL" id="JAWDKA010000009">
    <property type="protein sequence ID" value="MDV0442380.1"/>
    <property type="molecule type" value="Genomic_DNA"/>
</dbReference>
<proteinExistence type="predicted"/>
<feature type="transmembrane region" description="Helical" evidence="1">
    <location>
        <begin position="46"/>
        <end position="66"/>
    </location>
</feature>
<evidence type="ECO:0000313" key="3">
    <source>
        <dbReference type="Proteomes" id="UP001273136"/>
    </source>
</evidence>
<keyword evidence="3" id="KW-1185">Reference proteome</keyword>
<sequence>MCMTETSAPIGGDIFKSLLLKGILMIILGIIMLIFTFGSILAIELLFGIVLIILGIQLLTSGSTFLGEYKRTWWVILLGILAIIAGILAFVFPAMMTLYIVYLIAITVLISGFTDIAIAIANKTGEANRILVAISGVLGVILGILFIFMPFTGAIVLVQVTAIFLLVFGILAIVEGFMAKKPAKTT</sequence>
<feature type="transmembrane region" description="Helical" evidence="1">
    <location>
        <begin position="154"/>
        <end position="174"/>
    </location>
</feature>
<dbReference type="Pfam" id="PF03729">
    <property type="entry name" value="DUF308"/>
    <property type="match status" value="1"/>
</dbReference>